<evidence type="ECO:0000256" key="13">
    <source>
        <dbReference type="PROSITE-ProRule" id="PRU00175"/>
    </source>
</evidence>
<gene>
    <name evidence="17" type="ORF">KK1_012324</name>
</gene>
<dbReference type="Proteomes" id="UP000075243">
    <property type="component" value="Chromosome 6"/>
</dbReference>
<keyword evidence="9" id="KW-0677">Repeat</keyword>
<dbReference type="Pfam" id="PF21235">
    <property type="entry name" value="UBA_ARI1"/>
    <property type="match status" value="1"/>
</dbReference>
<dbReference type="AlphaFoldDB" id="A0A151TG64"/>
<evidence type="ECO:0000256" key="9">
    <source>
        <dbReference type="ARBA" id="ARBA00022737"/>
    </source>
</evidence>
<keyword evidence="12" id="KW-0862">Zinc</keyword>
<dbReference type="UniPathway" id="UPA00143"/>
<dbReference type="STRING" id="3821.A0A151TG64"/>
<evidence type="ECO:0000256" key="2">
    <source>
        <dbReference type="ARBA" id="ARBA00001947"/>
    </source>
</evidence>
<dbReference type="Pfam" id="PF01485">
    <property type="entry name" value="IBR"/>
    <property type="match status" value="1"/>
</dbReference>
<dbReference type="SUPFAM" id="SSF57850">
    <property type="entry name" value="RING/U-box"/>
    <property type="match status" value="3"/>
</dbReference>
<dbReference type="CDD" id="cd16773">
    <property type="entry name" value="RING-HC_RBR_TRIAD1"/>
    <property type="match status" value="1"/>
</dbReference>
<evidence type="ECO:0000313" key="18">
    <source>
        <dbReference type="Proteomes" id="UP000075243"/>
    </source>
</evidence>
<evidence type="ECO:0000256" key="7">
    <source>
        <dbReference type="ARBA" id="ARBA00022679"/>
    </source>
</evidence>
<dbReference type="PANTHER" id="PTHR11685">
    <property type="entry name" value="RBR FAMILY RING FINGER AND IBR DOMAIN-CONTAINING"/>
    <property type="match status" value="1"/>
</dbReference>
<evidence type="ECO:0000256" key="6">
    <source>
        <dbReference type="ARBA" id="ARBA00012251"/>
    </source>
</evidence>
<dbReference type="PROSITE" id="PS50089">
    <property type="entry name" value="ZF_RING_2"/>
    <property type="match status" value="1"/>
</dbReference>
<dbReference type="CDD" id="cd22586">
    <property type="entry name" value="Rcat_RBR_ARI1-like"/>
    <property type="match status" value="1"/>
</dbReference>
<evidence type="ECO:0000256" key="12">
    <source>
        <dbReference type="ARBA" id="ARBA00022833"/>
    </source>
</evidence>
<feature type="compositionally biased region" description="Low complexity" evidence="14">
    <location>
        <begin position="558"/>
        <end position="569"/>
    </location>
</feature>
<evidence type="ECO:0000256" key="14">
    <source>
        <dbReference type="SAM" id="MobiDB-lite"/>
    </source>
</evidence>
<dbReference type="FunFam" id="1.20.120.1750:FF:000013">
    <property type="entry name" value="RBR-type E3 ubiquitin transferase"/>
    <property type="match status" value="1"/>
</dbReference>
<feature type="domain" description="RING-type" evidence="16">
    <location>
        <begin position="117"/>
        <end position="331"/>
    </location>
</feature>
<name>A0A151TG64_CAJCA</name>
<proteinExistence type="inferred from homology"/>
<keyword evidence="8" id="KW-0479">Metal-binding</keyword>
<comment type="catalytic activity">
    <reaction evidence="1">
        <text>[E2 ubiquitin-conjugating enzyme]-S-ubiquitinyl-L-cysteine + [acceptor protein]-L-lysine = [E2 ubiquitin-conjugating enzyme]-L-cysteine + [acceptor protein]-N(6)-ubiquitinyl-L-lysine.</text>
        <dbReference type="EC" id="2.3.2.31"/>
    </reaction>
</comment>
<keyword evidence="18" id="KW-1185">Reference proteome</keyword>
<dbReference type="GO" id="GO:0016567">
    <property type="term" value="P:protein ubiquitination"/>
    <property type="evidence" value="ECO:0007669"/>
    <property type="project" value="UniProtKB-UniPathway"/>
</dbReference>
<dbReference type="InterPro" id="IPR054694">
    <property type="entry name" value="Parkin-like_IBR"/>
</dbReference>
<evidence type="ECO:0000256" key="4">
    <source>
        <dbReference type="ARBA" id="ARBA00004906"/>
    </source>
</evidence>
<evidence type="ECO:0000313" key="17">
    <source>
        <dbReference type="EMBL" id="KYP66044.1"/>
    </source>
</evidence>
<feature type="region of interest" description="Disordered" evidence="14">
    <location>
        <begin position="555"/>
        <end position="581"/>
    </location>
</feature>
<dbReference type="Pfam" id="PF22605">
    <property type="entry name" value="IBR_2"/>
    <property type="match status" value="1"/>
</dbReference>
<evidence type="ECO:0000256" key="1">
    <source>
        <dbReference type="ARBA" id="ARBA00001798"/>
    </source>
</evidence>
<comment type="cofactor">
    <cofactor evidence="2">
        <name>Zn(2+)</name>
        <dbReference type="ChEBI" id="CHEBI:29105"/>
    </cofactor>
</comment>
<dbReference type="CDD" id="cd20346">
    <property type="entry name" value="BRcat_RBR_ANKIB1"/>
    <property type="match status" value="1"/>
</dbReference>
<dbReference type="OMA" id="HRFCMIC"/>
<dbReference type="InterPro" id="IPR048962">
    <property type="entry name" value="ARIH1-like_UBL"/>
</dbReference>
<dbReference type="InterPro" id="IPR031127">
    <property type="entry name" value="E3_UB_ligase_RBR"/>
</dbReference>
<dbReference type="Gene3D" id="3.30.40.10">
    <property type="entry name" value="Zinc/RING finger domain, C3HC4 (zinc finger)"/>
    <property type="match status" value="1"/>
</dbReference>
<comment type="function">
    <text evidence="3">Might act as an E3 ubiquitin-protein ligase, or as part of E3 complex, which accepts ubiquitin from specific E2 ubiquitin-conjugating enzymes and then transfers it to substrates.</text>
</comment>
<dbReference type="Pfam" id="PF19422">
    <property type="entry name" value="Ariadne"/>
    <property type="match status" value="1"/>
</dbReference>
<evidence type="ECO:0000259" key="16">
    <source>
        <dbReference type="PROSITE" id="PS51873"/>
    </source>
</evidence>
<reference evidence="17 18" key="1">
    <citation type="journal article" date="2012" name="Nat. Biotechnol.">
        <title>Draft genome sequence of pigeonpea (Cajanus cajan), an orphan legume crop of resource-poor farmers.</title>
        <authorList>
            <person name="Varshney R.K."/>
            <person name="Chen W."/>
            <person name="Li Y."/>
            <person name="Bharti A.K."/>
            <person name="Saxena R.K."/>
            <person name="Schlueter J.A."/>
            <person name="Donoghue M.T."/>
            <person name="Azam S."/>
            <person name="Fan G."/>
            <person name="Whaley A.M."/>
            <person name="Farmer A.D."/>
            <person name="Sheridan J."/>
            <person name="Iwata A."/>
            <person name="Tuteja R."/>
            <person name="Penmetsa R.V."/>
            <person name="Wu W."/>
            <person name="Upadhyaya H.D."/>
            <person name="Yang S.P."/>
            <person name="Shah T."/>
            <person name="Saxena K.B."/>
            <person name="Michael T."/>
            <person name="McCombie W.R."/>
            <person name="Yang B."/>
            <person name="Zhang G."/>
            <person name="Yang H."/>
            <person name="Wang J."/>
            <person name="Spillane C."/>
            <person name="Cook D.R."/>
            <person name="May G.D."/>
            <person name="Xu X."/>
            <person name="Jackson S.A."/>
        </authorList>
    </citation>
    <scope>NUCLEOTIDE SEQUENCE [LARGE SCALE GENOMIC DNA]</scope>
    <source>
        <strain evidence="18">cv. Asha</strain>
    </source>
</reference>
<sequence length="596" mass="68155">MEDYATSDDDYHYSSDQEDSVDAYENDDPDYALLSSKGPTTQVITKESLLAAQREDLRRVMDMLSVREQHARTLLIFHRWDVEKLFAVYVDKGKSFLFAEAGVSVEEHQESDSSIASAVMCLICMEDVPSNEVTRMDCGHGFCNSCWIEHFIVKINEGQSKRIRCMAHKCNSICDEAVVRTLLSRQHPDMAEKYERFLLESYIEDNKRVKWCPSTPHCGNAIRVEEDELCEVECSCGVQFCFRCLSEAHSPCSCLMWELWAKKCRDESETVNWITVHTKPCPKCHKPVEKNGGCNLVSCICGQAFCWLCGGATGREHTWSSIAGHSCGRYKEQEKTAERAKRDLYQYMHYHNRYKAHTDSFKIESKLKETIQGKVAISEEKDSTLRDYSWVNNGLSRLFRSRRVLSYSYAFAFYMFGDELFKDEMTEAQREIKQNLFEDQQQQLEANVEKLSKILEEPFETFSDDKVMEIRMQIINLSTIIDKLCQKMYECIENDLLGSLHLGIHSIAPYKSKGIERASELSVCWGNNVNDTEMLLSEKDYCIYAASVGVTAELDRPSGSGSSDDSGCSSRKRARKEGLGGGFFDLNLPAEFVDRN</sequence>
<dbReference type="SMART" id="SM00647">
    <property type="entry name" value="IBR"/>
    <property type="match status" value="2"/>
</dbReference>
<organism evidence="17 18">
    <name type="scientific">Cajanus cajan</name>
    <name type="common">Pigeon pea</name>
    <name type="synonym">Cajanus indicus</name>
    <dbReference type="NCBI Taxonomy" id="3821"/>
    <lineage>
        <taxon>Eukaryota</taxon>
        <taxon>Viridiplantae</taxon>
        <taxon>Streptophyta</taxon>
        <taxon>Embryophyta</taxon>
        <taxon>Tracheophyta</taxon>
        <taxon>Spermatophyta</taxon>
        <taxon>Magnoliopsida</taxon>
        <taxon>eudicotyledons</taxon>
        <taxon>Gunneridae</taxon>
        <taxon>Pentapetalae</taxon>
        <taxon>rosids</taxon>
        <taxon>fabids</taxon>
        <taxon>Fabales</taxon>
        <taxon>Fabaceae</taxon>
        <taxon>Papilionoideae</taxon>
        <taxon>50 kb inversion clade</taxon>
        <taxon>NPAAA clade</taxon>
        <taxon>indigoferoid/millettioid clade</taxon>
        <taxon>Phaseoleae</taxon>
        <taxon>Cajanus</taxon>
    </lineage>
</organism>
<evidence type="ECO:0000256" key="5">
    <source>
        <dbReference type="ARBA" id="ARBA00005884"/>
    </source>
</evidence>
<comment type="pathway">
    <text evidence="4">Protein modification; protein ubiquitination.</text>
</comment>
<dbReference type="PROSITE" id="PS51873">
    <property type="entry name" value="TRIAD"/>
    <property type="match status" value="1"/>
</dbReference>
<comment type="similarity">
    <text evidence="5">Belongs to the RBR family. Ariadne subfamily.</text>
</comment>
<accession>A0A151TG64</accession>
<dbReference type="InterPro" id="IPR045840">
    <property type="entry name" value="Ariadne"/>
</dbReference>
<keyword evidence="11" id="KW-0833">Ubl conjugation pathway</keyword>
<protein>
    <recommendedName>
        <fullName evidence="6">RBR-type E3 ubiquitin transferase</fullName>
        <ecNumber evidence="6">2.3.2.31</ecNumber>
    </recommendedName>
</protein>
<dbReference type="InterPro" id="IPR013083">
    <property type="entry name" value="Znf_RING/FYVE/PHD"/>
</dbReference>
<dbReference type="GO" id="GO:0008270">
    <property type="term" value="F:zinc ion binding"/>
    <property type="evidence" value="ECO:0007669"/>
    <property type="project" value="UniProtKB-KW"/>
</dbReference>
<dbReference type="InterPro" id="IPR001841">
    <property type="entry name" value="Znf_RING"/>
</dbReference>
<evidence type="ECO:0000256" key="11">
    <source>
        <dbReference type="ARBA" id="ARBA00022786"/>
    </source>
</evidence>
<keyword evidence="7" id="KW-0808">Transferase</keyword>
<feature type="region of interest" description="Disordered" evidence="14">
    <location>
        <begin position="1"/>
        <end position="30"/>
    </location>
</feature>
<feature type="compositionally biased region" description="Acidic residues" evidence="14">
    <location>
        <begin position="16"/>
        <end position="30"/>
    </location>
</feature>
<evidence type="ECO:0000256" key="3">
    <source>
        <dbReference type="ARBA" id="ARBA00003976"/>
    </source>
</evidence>
<dbReference type="FunFam" id="3.30.40.10:FF:000019">
    <property type="entry name" value="RBR-type E3 ubiquitin transferase"/>
    <property type="match status" value="1"/>
</dbReference>
<feature type="domain" description="RING-type" evidence="15">
    <location>
        <begin position="121"/>
        <end position="169"/>
    </location>
</feature>
<dbReference type="EC" id="2.3.2.31" evidence="6"/>
<dbReference type="GO" id="GO:0061630">
    <property type="term" value="F:ubiquitin protein ligase activity"/>
    <property type="evidence" value="ECO:0007669"/>
    <property type="project" value="UniProtKB-EC"/>
</dbReference>
<dbReference type="InterPro" id="IPR044066">
    <property type="entry name" value="TRIAD_supradom"/>
</dbReference>
<dbReference type="Gramene" id="C.cajan_11958.t">
    <property type="protein sequence ID" value="C.cajan_11958.t"/>
    <property type="gene ID" value="C.cajan_11958"/>
</dbReference>
<dbReference type="InterPro" id="IPR002867">
    <property type="entry name" value="IBR_dom"/>
</dbReference>
<evidence type="ECO:0000256" key="10">
    <source>
        <dbReference type="ARBA" id="ARBA00022771"/>
    </source>
</evidence>
<keyword evidence="10 13" id="KW-0863">Zinc-finger</keyword>
<evidence type="ECO:0000256" key="8">
    <source>
        <dbReference type="ARBA" id="ARBA00022723"/>
    </source>
</evidence>
<dbReference type="EMBL" id="CM003608">
    <property type="protein sequence ID" value="KYP66044.1"/>
    <property type="molecule type" value="Genomic_DNA"/>
</dbReference>
<dbReference type="Gene3D" id="1.20.120.1750">
    <property type="match status" value="1"/>
</dbReference>
<evidence type="ECO:0000259" key="15">
    <source>
        <dbReference type="PROSITE" id="PS50089"/>
    </source>
</evidence>